<reference evidence="10" key="1">
    <citation type="submission" date="2022-06" db="EMBL/GenBank/DDBJ databases">
        <title>Genome sequencing of Brevibacillus sp. BB3-R1.</title>
        <authorList>
            <person name="Heo J."/>
            <person name="Lee D."/>
            <person name="Won M."/>
            <person name="Han B.-H."/>
            <person name="Hong S.-B."/>
            <person name="Kwon S.-W."/>
        </authorList>
    </citation>
    <scope>NUCLEOTIDE SEQUENCE</scope>
    <source>
        <strain evidence="10">BB3-R1</strain>
    </source>
</reference>
<feature type="domain" description="DNA methylase adenine-specific" evidence="8">
    <location>
        <begin position="143"/>
        <end position="452"/>
    </location>
</feature>
<accession>A0ABY4WG20</accession>
<dbReference type="Pfam" id="PF02384">
    <property type="entry name" value="N6_Mtase"/>
    <property type="match status" value="1"/>
</dbReference>
<dbReference type="Pfam" id="PF12161">
    <property type="entry name" value="HsdM_N"/>
    <property type="match status" value="1"/>
</dbReference>
<dbReference type="EMBL" id="CP098755">
    <property type="protein sequence ID" value="USG66103.1"/>
    <property type="molecule type" value="Genomic_DNA"/>
</dbReference>
<dbReference type="Proteomes" id="UP001056500">
    <property type="component" value="Chromosome"/>
</dbReference>
<dbReference type="InterPro" id="IPR038333">
    <property type="entry name" value="T1MK-like_N_sf"/>
</dbReference>
<evidence type="ECO:0000256" key="6">
    <source>
        <dbReference type="ARBA" id="ARBA00022747"/>
    </source>
</evidence>
<dbReference type="InterPro" id="IPR022749">
    <property type="entry name" value="D12N6_MeTrfase_N"/>
</dbReference>
<evidence type="ECO:0000256" key="5">
    <source>
        <dbReference type="ARBA" id="ARBA00022691"/>
    </source>
</evidence>
<evidence type="ECO:0000256" key="3">
    <source>
        <dbReference type="ARBA" id="ARBA00022603"/>
    </source>
</evidence>
<organism evidence="10 11">
    <name type="scientific">Brevibacillus ruminantium</name>
    <dbReference type="NCBI Taxonomy" id="2950604"/>
    <lineage>
        <taxon>Bacteria</taxon>
        <taxon>Bacillati</taxon>
        <taxon>Bacillota</taxon>
        <taxon>Bacilli</taxon>
        <taxon>Bacillales</taxon>
        <taxon>Paenibacillaceae</taxon>
        <taxon>Brevibacillus</taxon>
    </lineage>
</organism>
<comment type="catalytic activity">
    <reaction evidence="7">
        <text>a 2'-deoxyadenosine in DNA + S-adenosyl-L-methionine = an N(6)-methyl-2'-deoxyadenosine in DNA + S-adenosyl-L-homocysteine + H(+)</text>
        <dbReference type="Rhea" id="RHEA:15197"/>
        <dbReference type="Rhea" id="RHEA-COMP:12418"/>
        <dbReference type="Rhea" id="RHEA-COMP:12419"/>
        <dbReference type="ChEBI" id="CHEBI:15378"/>
        <dbReference type="ChEBI" id="CHEBI:57856"/>
        <dbReference type="ChEBI" id="CHEBI:59789"/>
        <dbReference type="ChEBI" id="CHEBI:90615"/>
        <dbReference type="ChEBI" id="CHEBI:90616"/>
        <dbReference type="EC" id="2.1.1.72"/>
    </reaction>
</comment>
<evidence type="ECO:0000313" key="11">
    <source>
        <dbReference type="Proteomes" id="UP001056500"/>
    </source>
</evidence>
<sequence>MLTGEIRNKVDKIWTDMWAGGITNPLTVIEQLTYLMFIRSLDEKELETESFEAVSGQEMPKIFPQDEDGQSLRWSKFKTKDARVIYDIVGTKVFPFIKSMNGETTSAFSRYMQDAMFLIPTPQILQKIITGLDELYEHDIKDLDMQGDLYEYMLGKLATAGQNGQFRTPKHIRDMMVRLLAPTPDDKICDPACGTAGFLVSAAEYIRQTYESEMTSEQWEHFASDMFTGLDTDRTMLRLSAMNLMLHSITNPHIDYVDSVSKQNDIAAAYDMILANPPFTGTVDAESIHDNLKTVCDTKKTELLFVALFLRMLRKGGRCACIVPDGVLFGTTKAHKALRKELVENHQLQAVISMPSGVFKPYAGVSTAVLIFTKTGAGGTDKVWFYDMKADGYSLDDKRSAIEENDIPDILARFHHLEGEADRKPTEQSFFVDKSAIEENGYDLSINRYKEVVYEKVEYDAPGVIMERLDKLNLDIAAKMAELRGLISE</sequence>
<name>A0ABY4WG20_9BACL</name>
<dbReference type="SUPFAM" id="SSF53335">
    <property type="entry name" value="S-adenosyl-L-methionine-dependent methyltransferases"/>
    <property type="match status" value="1"/>
</dbReference>
<dbReference type="PROSITE" id="PS00092">
    <property type="entry name" value="N6_MTASE"/>
    <property type="match status" value="1"/>
</dbReference>
<dbReference type="EC" id="2.1.1.72" evidence="2"/>
<evidence type="ECO:0000313" key="10">
    <source>
        <dbReference type="EMBL" id="USG66103.1"/>
    </source>
</evidence>
<keyword evidence="4" id="KW-0808">Transferase</keyword>
<keyword evidence="3" id="KW-0489">Methyltransferase</keyword>
<evidence type="ECO:0000256" key="2">
    <source>
        <dbReference type="ARBA" id="ARBA00011900"/>
    </source>
</evidence>
<dbReference type="InterPro" id="IPR002052">
    <property type="entry name" value="DNA_methylase_N6_adenine_CS"/>
</dbReference>
<comment type="similarity">
    <text evidence="1">Belongs to the N(4)/N(6)-methyltransferase family.</text>
</comment>
<gene>
    <name evidence="10" type="ORF">NDK47_01835</name>
</gene>
<dbReference type="InterPro" id="IPR029063">
    <property type="entry name" value="SAM-dependent_MTases_sf"/>
</dbReference>
<dbReference type="Gene3D" id="1.20.1260.30">
    <property type="match status" value="1"/>
</dbReference>
<evidence type="ECO:0000256" key="4">
    <source>
        <dbReference type="ARBA" id="ARBA00022679"/>
    </source>
</evidence>
<protein>
    <recommendedName>
        <fullName evidence="2">site-specific DNA-methyltransferase (adenine-specific)</fullName>
        <ecNumber evidence="2">2.1.1.72</ecNumber>
    </recommendedName>
</protein>
<evidence type="ECO:0000259" key="8">
    <source>
        <dbReference type="Pfam" id="PF02384"/>
    </source>
</evidence>
<dbReference type="Gene3D" id="3.40.50.150">
    <property type="entry name" value="Vaccinia Virus protein VP39"/>
    <property type="match status" value="1"/>
</dbReference>
<dbReference type="InterPro" id="IPR003356">
    <property type="entry name" value="DNA_methylase_A-5"/>
</dbReference>
<dbReference type="PANTHER" id="PTHR42933:SF3">
    <property type="entry name" value="TYPE I RESTRICTION ENZYME MJAVIII METHYLASE SUBUNIT"/>
    <property type="match status" value="1"/>
</dbReference>
<evidence type="ECO:0000256" key="1">
    <source>
        <dbReference type="ARBA" id="ARBA00006594"/>
    </source>
</evidence>
<evidence type="ECO:0000256" key="7">
    <source>
        <dbReference type="ARBA" id="ARBA00047942"/>
    </source>
</evidence>
<keyword evidence="11" id="KW-1185">Reference proteome</keyword>
<dbReference type="PANTHER" id="PTHR42933">
    <property type="entry name" value="SLR6095 PROTEIN"/>
    <property type="match status" value="1"/>
</dbReference>
<keyword evidence="6" id="KW-0680">Restriction system</keyword>
<dbReference type="InterPro" id="IPR051537">
    <property type="entry name" value="DNA_Adenine_Mtase"/>
</dbReference>
<proteinExistence type="inferred from homology"/>
<keyword evidence="5" id="KW-0949">S-adenosyl-L-methionine</keyword>
<dbReference type="PRINTS" id="PR00507">
    <property type="entry name" value="N12N6MTFRASE"/>
</dbReference>
<evidence type="ECO:0000259" key="9">
    <source>
        <dbReference type="Pfam" id="PF12161"/>
    </source>
</evidence>
<feature type="domain" description="N6 adenine-specific DNA methyltransferase N-terminal" evidence="9">
    <location>
        <begin position="6"/>
        <end position="130"/>
    </location>
</feature>
<dbReference type="RefSeq" id="WP_251873178.1">
    <property type="nucleotide sequence ID" value="NZ_CP098755.1"/>
</dbReference>